<dbReference type="Pfam" id="PF00179">
    <property type="entry name" value="UQ_con"/>
    <property type="match status" value="1"/>
</dbReference>
<dbReference type="STRING" id="1344416.A0A139AZD6"/>
<feature type="domain" description="UBC core" evidence="2">
    <location>
        <begin position="5"/>
        <end position="130"/>
    </location>
</feature>
<dbReference type="EMBL" id="KQ965731">
    <property type="protein sequence ID" value="KXS22077.1"/>
    <property type="molecule type" value="Genomic_DNA"/>
</dbReference>
<dbReference type="OMA" id="GPESCSY"/>
<gene>
    <name evidence="3" type="ORF">M427DRAFT_163699</name>
</gene>
<dbReference type="CDD" id="cd23807">
    <property type="entry name" value="UEV_UBE2V"/>
    <property type="match status" value="1"/>
</dbReference>
<dbReference type="OrthoDB" id="6508832at2759"/>
<dbReference type="GO" id="GO:0044395">
    <property type="term" value="P:protein targeting to vacuolar membrane"/>
    <property type="evidence" value="ECO:0007669"/>
    <property type="project" value="EnsemblFungi"/>
</dbReference>
<dbReference type="GO" id="GO:0061631">
    <property type="term" value="F:ubiquitin conjugating enzyme activity"/>
    <property type="evidence" value="ECO:0007669"/>
    <property type="project" value="EnsemblFungi"/>
</dbReference>
<dbReference type="GO" id="GO:0010994">
    <property type="term" value="P:free ubiquitin chain polymerization"/>
    <property type="evidence" value="ECO:0007669"/>
    <property type="project" value="EnsemblFungi"/>
</dbReference>
<sequence length="130" mass="14533">MATVPRNFRLLEELEKGEKGIGDGTISYGLADPDDSILTTWNGTIIGPLNTVHENRIHSVKITCGPQYPDKAPSVQFVSRINMPACVNLQSGKVEHLPCIDNWKRTYTIETVLSELRRRKLPQPPEGSTY</sequence>
<dbReference type="SUPFAM" id="SSF54495">
    <property type="entry name" value="UBC-like"/>
    <property type="match status" value="1"/>
</dbReference>
<reference evidence="3 4" key="1">
    <citation type="journal article" date="2015" name="Genome Biol. Evol.">
        <title>Phylogenomic analyses indicate that early fungi evolved digesting cell walls of algal ancestors of land plants.</title>
        <authorList>
            <person name="Chang Y."/>
            <person name="Wang S."/>
            <person name="Sekimoto S."/>
            <person name="Aerts A.L."/>
            <person name="Choi C."/>
            <person name="Clum A."/>
            <person name="LaButti K.M."/>
            <person name="Lindquist E.A."/>
            <person name="Yee Ngan C."/>
            <person name="Ohm R.A."/>
            <person name="Salamov A.A."/>
            <person name="Grigoriev I.V."/>
            <person name="Spatafora J.W."/>
            <person name="Berbee M.L."/>
        </authorList>
    </citation>
    <scope>NUCLEOTIDE SEQUENCE [LARGE SCALE GENOMIC DNA]</scope>
    <source>
        <strain evidence="3 4">JEL478</strain>
    </source>
</reference>
<keyword evidence="4" id="KW-1185">Reference proteome</keyword>
<dbReference type="GO" id="GO:0005634">
    <property type="term" value="C:nucleus"/>
    <property type="evidence" value="ECO:0007669"/>
    <property type="project" value="EnsemblFungi"/>
</dbReference>
<organism evidence="3 4">
    <name type="scientific">Gonapodya prolifera (strain JEL478)</name>
    <name type="common">Monoblepharis prolifera</name>
    <dbReference type="NCBI Taxonomy" id="1344416"/>
    <lineage>
        <taxon>Eukaryota</taxon>
        <taxon>Fungi</taxon>
        <taxon>Fungi incertae sedis</taxon>
        <taxon>Chytridiomycota</taxon>
        <taxon>Chytridiomycota incertae sedis</taxon>
        <taxon>Monoblepharidomycetes</taxon>
        <taxon>Monoblepharidales</taxon>
        <taxon>Gonapodyaceae</taxon>
        <taxon>Gonapodya</taxon>
    </lineage>
</organism>
<dbReference type="GO" id="GO:0006301">
    <property type="term" value="P:DNA damage tolerance"/>
    <property type="evidence" value="ECO:0007669"/>
    <property type="project" value="EnsemblFungi"/>
</dbReference>
<dbReference type="FunFam" id="3.10.110.10:FF:000026">
    <property type="entry name" value="Ubiquitin-conjugating enzyme E2 variant"/>
    <property type="match status" value="1"/>
</dbReference>
<dbReference type="AlphaFoldDB" id="A0A139AZD6"/>
<evidence type="ECO:0000313" key="4">
    <source>
        <dbReference type="Proteomes" id="UP000070544"/>
    </source>
</evidence>
<protein>
    <submittedName>
        <fullName evidence="3">UBC-like protein</fullName>
    </submittedName>
</protein>
<evidence type="ECO:0000259" key="2">
    <source>
        <dbReference type="PROSITE" id="PS50127"/>
    </source>
</evidence>
<dbReference type="InterPro" id="IPR016135">
    <property type="entry name" value="UBQ-conjugating_enzyme/RWD"/>
</dbReference>
<dbReference type="GO" id="GO:0000209">
    <property type="term" value="P:protein polyubiquitination"/>
    <property type="evidence" value="ECO:0007669"/>
    <property type="project" value="EnsemblFungi"/>
</dbReference>
<dbReference type="SMART" id="SM00212">
    <property type="entry name" value="UBCc"/>
    <property type="match status" value="1"/>
</dbReference>
<accession>A0A139AZD6</accession>
<name>A0A139AZD6_GONPJ</name>
<dbReference type="Gene3D" id="3.10.110.10">
    <property type="entry name" value="Ubiquitin Conjugating Enzyme"/>
    <property type="match status" value="1"/>
</dbReference>
<evidence type="ECO:0000313" key="3">
    <source>
        <dbReference type="EMBL" id="KXS22077.1"/>
    </source>
</evidence>
<dbReference type="PANTHER" id="PTHR24068">
    <property type="entry name" value="UBIQUITIN-CONJUGATING ENZYME E2"/>
    <property type="match status" value="1"/>
</dbReference>
<dbReference type="GO" id="GO:0031371">
    <property type="term" value="C:ubiquitin conjugating enzyme complex"/>
    <property type="evidence" value="ECO:0007669"/>
    <property type="project" value="EnsemblFungi"/>
</dbReference>
<dbReference type="GO" id="GO:0000329">
    <property type="term" value="C:fungal-type vacuole membrane"/>
    <property type="evidence" value="ECO:0007669"/>
    <property type="project" value="EnsemblFungi"/>
</dbReference>
<dbReference type="Proteomes" id="UP000070544">
    <property type="component" value="Unassembled WGS sequence"/>
</dbReference>
<dbReference type="PROSITE" id="PS50127">
    <property type="entry name" value="UBC_2"/>
    <property type="match status" value="1"/>
</dbReference>
<dbReference type="InterPro" id="IPR000608">
    <property type="entry name" value="UBC"/>
</dbReference>
<evidence type="ECO:0000256" key="1">
    <source>
        <dbReference type="ARBA" id="ARBA00022786"/>
    </source>
</evidence>
<keyword evidence="1" id="KW-0833">Ubl conjugation pathway</keyword>
<proteinExistence type="predicted"/>